<evidence type="ECO:0000313" key="3">
    <source>
        <dbReference type="Proteomes" id="UP000663842"/>
    </source>
</evidence>
<dbReference type="EMBL" id="CAJOBF010035437">
    <property type="protein sequence ID" value="CAF4432144.1"/>
    <property type="molecule type" value="Genomic_DNA"/>
</dbReference>
<feature type="non-terminal residue" evidence="2">
    <location>
        <position position="52"/>
    </location>
</feature>
<feature type="compositionally biased region" description="Low complexity" evidence="1">
    <location>
        <begin position="39"/>
        <end position="52"/>
    </location>
</feature>
<evidence type="ECO:0000256" key="1">
    <source>
        <dbReference type="SAM" id="MobiDB-lite"/>
    </source>
</evidence>
<feature type="compositionally biased region" description="Low complexity" evidence="1">
    <location>
        <begin position="12"/>
        <end position="29"/>
    </location>
</feature>
<sequence length="52" mass="5846">MYKVNKLILNESSDSSSSSDSTDITINDNFNKTNREINENTSTQNSTTENKD</sequence>
<feature type="region of interest" description="Disordered" evidence="1">
    <location>
        <begin position="1"/>
        <end position="52"/>
    </location>
</feature>
<protein>
    <submittedName>
        <fullName evidence="2">Uncharacterized protein</fullName>
    </submittedName>
</protein>
<gene>
    <name evidence="2" type="ORF">UXM345_LOCUS39003</name>
</gene>
<comment type="caution">
    <text evidence="2">The sequence shown here is derived from an EMBL/GenBank/DDBJ whole genome shotgun (WGS) entry which is preliminary data.</text>
</comment>
<dbReference type="AlphaFoldDB" id="A0A820R5C8"/>
<reference evidence="2" key="1">
    <citation type="submission" date="2021-02" db="EMBL/GenBank/DDBJ databases">
        <authorList>
            <person name="Nowell W R."/>
        </authorList>
    </citation>
    <scope>NUCLEOTIDE SEQUENCE</scope>
</reference>
<organism evidence="2 3">
    <name type="scientific">Rotaria magnacalcarata</name>
    <dbReference type="NCBI Taxonomy" id="392030"/>
    <lineage>
        <taxon>Eukaryota</taxon>
        <taxon>Metazoa</taxon>
        <taxon>Spiralia</taxon>
        <taxon>Gnathifera</taxon>
        <taxon>Rotifera</taxon>
        <taxon>Eurotatoria</taxon>
        <taxon>Bdelloidea</taxon>
        <taxon>Philodinida</taxon>
        <taxon>Philodinidae</taxon>
        <taxon>Rotaria</taxon>
    </lineage>
</organism>
<dbReference type="Proteomes" id="UP000663842">
    <property type="component" value="Unassembled WGS sequence"/>
</dbReference>
<evidence type="ECO:0000313" key="2">
    <source>
        <dbReference type="EMBL" id="CAF4432144.1"/>
    </source>
</evidence>
<name>A0A820R5C8_9BILA</name>
<proteinExistence type="predicted"/>
<accession>A0A820R5C8</accession>